<dbReference type="Proteomes" id="UP001230051">
    <property type="component" value="Unassembled WGS sequence"/>
</dbReference>
<comment type="caution">
    <text evidence="2">The sequence shown here is derived from an EMBL/GenBank/DDBJ whole genome shotgun (WGS) entry which is preliminary data.</text>
</comment>
<proteinExistence type="predicted"/>
<dbReference type="PANTHER" id="PTHR35255">
    <property type="entry name" value="TRANSMEMBRANE PROTEIN 71"/>
    <property type="match status" value="1"/>
</dbReference>
<keyword evidence="1" id="KW-0472">Membrane</keyword>
<reference evidence="2" key="1">
    <citation type="submission" date="2022-02" db="EMBL/GenBank/DDBJ databases">
        <title>Atlantic sturgeon de novo genome assembly.</title>
        <authorList>
            <person name="Stock M."/>
            <person name="Klopp C."/>
            <person name="Guiguen Y."/>
            <person name="Cabau C."/>
            <person name="Parinello H."/>
            <person name="Santidrian Yebra-Pimentel E."/>
            <person name="Kuhl H."/>
            <person name="Dirks R.P."/>
            <person name="Guessner J."/>
            <person name="Wuertz S."/>
            <person name="Du K."/>
            <person name="Schartl M."/>
        </authorList>
    </citation>
    <scope>NUCLEOTIDE SEQUENCE</scope>
    <source>
        <strain evidence="2">STURGEONOMICS-FGT-2020</strain>
        <tissue evidence="2">Whole blood</tissue>
    </source>
</reference>
<dbReference type="Pfam" id="PF15121">
    <property type="entry name" value="TMEM71"/>
    <property type="match status" value="1"/>
</dbReference>
<evidence type="ECO:0000313" key="2">
    <source>
        <dbReference type="EMBL" id="KAK1173583.1"/>
    </source>
</evidence>
<evidence type="ECO:0000313" key="3">
    <source>
        <dbReference type="Proteomes" id="UP001230051"/>
    </source>
</evidence>
<dbReference type="PANTHER" id="PTHR35255:SF1">
    <property type="entry name" value="TRANSMEMBRANE PROTEIN 71"/>
    <property type="match status" value="1"/>
</dbReference>
<feature type="transmembrane region" description="Helical" evidence="1">
    <location>
        <begin position="262"/>
        <end position="281"/>
    </location>
</feature>
<gene>
    <name evidence="2" type="primary">tmem71</name>
    <name evidence="2" type="ORF">AOXY_G3734</name>
</gene>
<protein>
    <submittedName>
        <fullName evidence="2">Transmembrane protein 71</fullName>
    </submittedName>
</protein>
<keyword evidence="1" id="KW-1133">Transmembrane helix</keyword>
<sequence>MHKYHRKHKRLFMVVIVHNNNNYRRTQRVDLKGTPQETETETVKGCEIFQQIVISRDVATIFKSSHNINLSLLSGDCSYECYSVNPLTGSPCMCRRSPRLLSNGYYILTEDSLVFDDEGNITLTPSKTTVTYKENLVRIFRRRRRVRRSLASLFDMTEPSNSWLNSSMFSNLDSPIAESSWIDGNSEFNSSCSFNDDNSAVPSPSHKSWLSKEHVSTFAAECCYSKEQFSQSSKGLLDIPLQSPFLSQKCCSYDTSARHSDLAIIKILFIILSICLCFAAFSRWLLGGLMIALLIFVLLFTSFILTKSALEGYVRSQKTRAEDITSKNE</sequence>
<evidence type="ECO:0000256" key="1">
    <source>
        <dbReference type="SAM" id="Phobius"/>
    </source>
</evidence>
<keyword evidence="1 2" id="KW-0812">Transmembrane</keyword>
<dbReference type="AlphaFoldDB" id="A0AAD8GFP5"/>
<name>A0AAD8GFP5_ACIOX</name>
<dbReference type="InterPro" id="IPR027975">
    <property type="entry name" value="TMEM71"/>
</dbReference>
<feature type="transmembrane region" description="Helical" evidence="1">
    <location>
        <begin position="287"/>
        <end position="310"/>
    </location>
</feature>
<dbReference type="EMBL" id="JAGXEW010000003">
    <property type="protein sequence ID" value="KAK1173583.1"/>
    <property type="molecule type" value="Genomic_DNA"/>
</dbReference>
<organism evidence="2 3">
    <name type="scientific">Acipenser oxyrinchus oxyrinchus</name>
    <dbReference type="NCBI Taxonomy" id="40147"/>
    <lineage>
        <taxon>Eukaryota</taxon>
        <taxon>Metazoa</taxon>
        <taxon>Chordata</taxon>
        <taxon>Craniata</taxon>
        <taxon>Vertebrata</taxon>
        <taxon>Euteleostomi</taxon>
        <taxon>Actinopterygii</taxon>
        <taxon>Chondrostei</taxon>
        <taxon>Acipenseriformes</taxon>
        <taxon>Acipenseridae</taxon>
        <taxon>Acipenser</taxon>
    </lineage>
</organism>
<keyword evidence="3" id="KW-1185">Reference proteome</keyword>
<accession>A0AAD8GFP5</accession>